<gene>
    <name evidence="2" type="primary">Dnai2</name>
    <name evidence="2" type="ORF">CEXT_73621</name>
</gene>
<organism evidence="2 3">
    <name type="scientific">Caerostris extrusa</name>
    <name type="common">Bark spider</name>
    <name type="synonym">Caerostris bankana</name>
    <dbReference type="NCBI Taxonomy" id="172846"/>
    <lineage>
        <taxon>Eukaryota</taxon>
        <taxon>Metazoa</taxon>
        <taxon>Ecdysozoa</taxon>
        <taxon>Arthropoda</taxon>
        <taxon>Chelicerata</taxon>
        <taxon>Arachnida</taxon>
        <taxon>Araneae</taxon>
        <taxon>Araneomorphae</taxon>
        <taxon>Entelegynae</taxon>
        <taxon>Araneoidea</taxon>
        <taxon>Araneidae</taxon>
        <taxon>Caerostris</taxon>
    </lineage>
</organism>
<dbReference type="EMBL" id="BPLR01015322">
    <property type="protein sequence ID" value="GIY75292.1"/>
    <property type="molecule type" value="Genomic_DNA"/>
</dbReference>
<comment type="caution">
    <text evidence="2">The sequence shown here is derived from an EMBL/GenBank/DDBJ whole genome shotgun (WGS) entry which is preliminary data.</text>
</comment>
<feature type="compositionally biased region" description="Acidic residues" evidence="1">
    <location>
        <begin position="134"/>
        <end position="143"/>
    </location>
</feature>
<evidence type="ECO:0000313" key="3">
    <source>
        <dbReference type="Proteomes" id="UP001054945"/>
    </source>
</evidence>
<evidence type="ECO:0000256" key="1">
    <source>
        <dbReference type="SAM" id="MobiDB-lite"/>
    </source>
</evidence>
<protein>
    <submittedName>
        <fullName evidence="2">Dynein intermediate chain 2, axonemal</fullName>
    </submittedName>
</protein>
<keyword evidence="3" id="KW-1185">Reference proteome</keyword>
<feature type="compositionally biased region" description="Basic and acidic residues" evidence="1">
    <location>
        <begin position="106"/>
        <end position="133"/>
    </location>
</feature>
<feature type="region of interest" description="Disordered" evidence="1">
    <location>
        <begin position="106"/>
        <end position="143"/>
    </location>
</feature>
<name>A0AAV4VXY6_CAEEX</name>
<evidence type="ECO:0000313" key="2">
    <source>
        <dbReference type="EMBL" id="GIY75292.1"/>
    </source>
</evidence>
<sequence length="143" mass="16391">MCKPVLSMSFDQDDTSDSSNMYSITCIEYDPTLVWSGRPHKFSHVKFDLESDGLICVHPNQHGEQIACGTANGCIHLLEVPQYTTFSAKHEKKNLVASMMDRESKREKLLEGMTREQKVREKNSENEEKHENIPMEEDNFPIA</sequence>
<dbReference type="Proteomes" id="UP001054945">
    <property type="component" value="Unassembled WGS sequence"/>
</dbReference>
<proteinExistence type="predicted"/>
<dbReference type="AlphaFoldDB" id="A0AAV4VXY6"/>
<reference evidence="2 3" key="1">
    <citation type="submission" date="2021-06" db="EMBL/GenBank/DDBJ databases">
        <title>Caerostris extrusa draft genome.</title>
        <authorList>
            <person name="Kono N."/>
            <person name="Arakawa K."/>
        </authorList>
    </citation>
    <scope>NUCLEOTIDE SEQUENCE [LARGE SCALE GENOMIC DNA]</scope>
</reference>
<accession>A0AAV4VXY6</accession>